<feature type="domain" description="PTS EIIA type-2" evidence="15">
    <location>
        <begin position="7"/>
        <end position="147"/>
    </location>
</feature>
<keyword evidence="11" id="KW-0598">Phosphotransferase system</keyword>
<evidence type="ECO:0000256" key="12">
    <source>
        <dbReference type="ARBA" id="ARBA00022723"/>
    </source>
</evidence>
<keyword evidence="12" id="KW-0479">Metal-binding</keyword>
<dbReference type="Pfam" id="PF00359">
    <property type="entry name" value="PTS_EIIA_2"/>
    <property type="match status" value="1"/>
</dbReference>
<dbReference type="SUPFAM" id="SSF51621">
    <property type="entry name" value="Phosphoenolpyruvate/pyruvate domain"/>
    <property type="match status" value="1"/>
</dbReference>
<dbReference type="PANTHER" id="PTHR46244">
    <property type="entry name" value="PHOSPHOENOLPYRUVATE-PROTEIN PHOSPHOTRANSFERASE"/>
    <property type="match status" value="1"/>
</dbReference>
<dbReference type="GO" id="GO:0009401">
    <property type="term" value="P:phosphoenolpyruvate-dependent sugar phosphotransferase system"/>
    <property type="evidence" value="ECO:0007669"/>
    <property type="project" value="UniProtKB-KW"/>
</dbReference>
<dbReference type="GO" id="GO:0005737">
    <property type="term" value="C:cytoplasm"/>
    <property type="evidence" value="ECO:0007669"/>
    <property type="project" value="UniProtKB-SubCell"/>
</dbReference>
<gene>
    <name evidence="17" type="ORF">EDD54_4538</name>
</gene>
<dbReference type="InterPro" id="IPR036637">
    <property type="entry name" value="Phosphohistidine_dom_sf"/>
</dbReference>
<keyword evidence="17" id="KW-0670">Pyruvate</keyword>
<comment type="cofactor">
    <cofactor evidence="2">
        <name>Mg(2+)</name>
        <dbReference type="ChEBI" id="CHEBI:18420"/>
    </cofactor>
</comment>
<dbReference type="Pfam" id="PF00391">
    <property type="entry name" value="PEP-utilizers"/>
    <property type="match status" value="1"/>
</dbReference>
<dbReference type="Gene3D" id="3.40.930.10">
    <property type="entry name" value="Mannitol-specific EII, Chain A"/>
    <property type="match status" value="1"/>
</dbReference>
<dbReference type="SUPFAM" id="SSF55594">
    <property type="entry name" value="HPr-like"/>
    <property type="match status" value="1"/>
</dbReference>
<keyword evidence="6" id="KW-0813">Transport</keyword>
<evidence type="ECO:0000313" key="17">
    <source>
        <dbReference type="EMBL" id="TDP81205.1"/>
    </source>
</evidence>
<feature type="domain" description="HPr" evidence="16">
    <location>
        <begin position="164"/>
        <end position="253"/>
    </location>
</feature>
<protein>
    <recommendedName>
        <fullName evidence="5">phosphoenolpyruvate--protein phosphotransferase</fullName>
        <ecNumber evidence="5">2.7.3.9</ecNumber>
    </recommendedName>
</protein>
<dbReference type="InterPro" id="IPR000121">
    <property type="entry name" value="PEP_util_C"/>
</dbReference>
<dbReference type="InterPro" id="IPR035895">
    <property type="entry name" value="HPr-like_sf"/>
</dbReference>
<comment type="caution">
    <text evidence="17">The sequence shown here is derived from an EMBL/GenBank/DDBJ whole genome shotgun (WGS) entry which is preliminary data.</text>
</comment>
<sequence>MNAASRPLLAPALVRLGARPASKDEAIRLAAGLLADAGYVDPAYAGSMLRREAVAETHLGHGVAIPHGMVEDRALVRHNGIAVVQVPEGVTWNAGQTVRLVFAIAAQSDAHIAILRKLTRLLQDEAKLADLAGTGDPLAIVAALDADAAAAFAAADAAPPADLPAAAEWVVDYPSGLHARPAARWVEAARRAGVPIQVRRGAEAADPTRLVGLLQLGLGHGERVTISAATAEALAGFLAAVRALTAEERADAERAAARAGAGRGFQPPTALAAVRGIGAAPGLAVGTLHVIRPAATEVADVWEPLDAAGRRLDDAIAATVHDLKLVADDTARRIGRSEGGIFTAQAEMLADPDLITAACRAMVDGHGPAFAWTRAVETVAAALAKSPDPLLAARAADMRDVGRRVLARLAPETAARGLDDLPDGPVILVAADLAPSDTAALDLGRIAGLAMAEGGPASHTAILARTLGLPALVAGGAALLELTSGRPAILDGDGGRLFVEPTDADVAAARDRIAAEAARTAAEAAERARPAVTTDGHAVEIGANVNKPEQVAGALDQGAEGVGLMRTEFLFLESGRTPSEDEQAEGYAAMAAALGGRPLIVRALDIGGDKQVPHLALPVEQNPFLGVRGTRLLLRRPDLMEPQLRALYRAAAGGARLSIMLPMITSLGEILAVRAAAERIRAEVGAPAVPLGIMVEVPAAAEMADVYAAHVDFFSIGTNDLTQYTLAVDRQHPELAAEADGLHPAVLRLVRRTVAGAAVHGRWVGVCGGIAGDPFGAALLVGLGVDELSMTPRDIPAVKARIRAASKADLAALAETALACATADEVRALDTAPAEGAGR</sequence>
<dbReference type="PROSITE" id="PS00742">
    <property type="entry name" value="PEP_ENZYMES_2"/>
    <property type="match status" value="1"/>
</dbReference>
<evidence type="ECO:0000259" key="15">
    <source>
        <dbReference type="PROSITE" id="PS51094"/>
    </source>
</evidence>
<dbReference type="AlphaFoldDB" id="A0A4R6R6C6"/>
<evidence type="ECO:0000256" key="13">
    <source>
        <dbReference type="ARBA" id="ARBA00022777"/>
    </source>
</evidence>
<evidence type="ECO:0000256" key="10">
    <source>
        <dbReference type="ARBA" id="ARBA00022679"/>
    </source>
</evidence>
<dbReference type="EMBL" id="SNXY01000013">
    <property type="protein sequence ID" value="TDP81205.1"/>
    <property type="molecule type" value="Genomic_DNA"/>
</dbReference>
<dbReference type="InterPro" id="IPR000032">
    <property type="entry name" value="HPr-like"/>
</dbReference>
<dbReference type="Gene3D" id="3.20.20.60">
    <property type="entry name" value="Phosphoenolpyruvate-binding domains"/>
    <property type="match status" value="1"/>
</dbReference>
<dbReference type="InterPro" id="IPR008731">
    <property type="entry name" value="PTS_EIN"/>
</dbReference>
<evidence type="ECO:0000256" key="9">
    <source>
        <dbReference type="ARBA" id="ARBA00022597"/>
    </source>
</evidence>
<dbReference type="PROSITE" id="PS51350">
    <property type="entry name" value="PTS_HPR_DOM"/>
    <property type="match status" value="1"/>
</dbReference>
<evidence type="ECO:0000313" key="18">
    <source>
        <dbReference type="Proteomes" id="UP000294547"/>
    </source>
</evidence>
<dbReference type="Pfam" id="PF02896">
    <property type="entry name" value="PEP-utilizers_C"/>
    <property type="match status" value="1"/>
</dbReference>
<dbReference type="PROSITE" id="PS00369">
    <property type="entry name" value="PTS_HPR_HIS"/>
    <property type="match status" value="1"/>
</dbReference>
<dbReference type="Gene3D" id="3.30.1340.10">
    <property type="entry name" value="HPr-like"/>
    <property type="match status" value="1"/>
</dbReference>
<comment type="similarity">
    <text evidence="4">Belongs to the PEP-utilizing enzyme family.</text>
</comment>
<dbReference type="InterPro" id="IPR008279">
    <property type="entry name" value="PEP-util_enz_mobile_dom"/>
</dbReference>
<proteinExistence type="inferred from homology"/>
<evidence type="ECO:0000256" key="4">
    <source>
        <dbReference type="ARBA" id="ARBA00007837"/>
    </source>
</evidence>
<dbReference type="SUPFAM" id="SSF55804">
    <property type="entry name" value="Phoshotransferase/anion transport protein"/>
    <property type="match status" value="1"/>
</dbReference>
<reference evidence="17 18" key="1">
    <citation type="submission" date="2019-03" db="EMBL/GenBank/DDBJ databases">
        <title>Genomic Encyclopedia of Type Strains, Phase IV (KMG-IV): sequencing the most valuable type-strain genomes for metagenomic binning, comparative biology and taxonomic classification.</title>
        <authorList>
            <person name="Goeker M."/>
        </authorList>
    </citation>
    <scope>NUCLEOTIDE SEQUENCE [LARGE SCALE GENOMIC DNA]</scope>
    <source>
        <strain evidence="17 18">DSM 102969</strain>
    </source>
</reference>
<accession>A0A4R6R6C6</accession>
<dbReference type="Pfam" id="PF05524">
    <property type="entry name" value="PEP-utilisers_N"/>
    <property type="match status" value="1"/>
</dbReference>
<evidence type="ECO:0000256" key="2">
    <source>
        <dbReference type="ARBA" id="ARBA00001946"/>
    </source>
</evidence>
<keyword evidence="13" id="KW-0418">Kinase</keyword>
<dbReference type="InterPro" id="IPR016152">
    <property type="entry name" value="PTrfase/Anion_transptr"/>
</dbReference>
<dbReference type="InterPro" id="IPR015813">
    <property type="entry name" value="Pyrv/PenolPyrv_kinase-like_dom"/>
</dbReference>
<dbReference type="PROSITE" id="PS51094">
    <property type="entry name" value="PTS_EIIA_TYPE_2"/>
    <property type="match status" value="1"/>
</dbReference>
<dbReference type="InterPro" id="IPR006318">
    <property type="entry name" value="PTS_EI-like"/>
</dbReference>
<evidence type="ECO:0000259" key="16">
    <source>
        <dbReference type="PROSITE" id="PS51350"/>
    </source>
</evidence>
<keyword evidence="18" id="KW-1185">Reference proteome</keyword>
<dbReference type="RefSeq" id="WP_126541980.1">
    <property type="nucleotide sequence ID" value="NZ_BSPM01000003.1"/>
</dbReference>
<dbReference type="GO" id="GO:0016301">
    <property type="term" value="F:kinase activity"/>
    <property type="evidence" value="ECO:0007669"/>
    <property type="project" value="UniProtKB-KW"/>
</dbReference>
<dbReference type="GO" id="GO:0046872">
    <property type="term" value="F:metal ion binding"/>
    <property type="evidence" value="ECO:0007669"/>
    <property type="project" value="UniProtKB-KW"/>
</dbReference>
<dbReference type="PROSITE" id="PS00372">
    <property type="entry name" value="PTS_EIIA_TYPE_2_HIS"/>
    <property type="match status" value="1"/>
</dbReference>
<dbReference type="PANTHER" id="PTHR46244:SF6">
    <property type="entry name" value="PHOSPHOENOLPYRUVATE-PROTEIN PHOSPHOTRANSFERASE"/>
    <property type="match status" value="1"/>
</dbReference>
<keyword evidence="7" id="KW-0963">Cytoplasm</keyword>
<dbReference type="Gene3D" id="3.50.30.10">
    <property type="entry name" value="Phosphohistidine domain"/>
    <property type="match status" value="1"/>
</dbReference>
<dbReference type="InterPro" id="IPR050499">
    <property type="entry name" value="PEP-utilizing_PTS_enzyme"/>
</dbReference>
<evidence type="ECO:0000256" key="8">
    <source>
        <dbReference type="ARBA" id="ARBA00022553"/>
    </source>
</evidence>
<dbReference type="CDD" id="cd00211">
    <property type="entry name" value="PTS_IIA_fru"/>
    <property type="match status" value="1"/>
</dbReference>
<dbReference type="EC" id="2.7.3.9" evidence="5"/>
<dbReference type="SUPFAM" id="SSF52009">
    <property type="entry name" value="Phosphohistidine domain"/>
    <property type="match status" value="1"/>
</dbReference>
<organism evidence="17 18">
    <name type="scientific">Oharaeibacter diazotrophicus</name>
    <dbReference type="NCBI Taxonomy" id="1920512"/>
    <lineage>
        <taxon>Bacteria</taxon>
        <taxon>Pseudomonadati</taxon>
        <taxon>Pseudomonadota</taxon>
        <taxon>Alphaproteobacteria</taxon>
        <taxon>Hyphomicrobiales</taxon>
        <taxon>Pleomorphomonadaceae</taxon>
        <taxon>Oharaeibacter</taxon>
    </lineage>
</organism>
<dbReference type="InterPro" id="IPR001020">
    <property type="entry name" value="PTS_HPr_His_P_site"/>
</dbReference>
<evidence type="ECO:0000256" key="5">
    <source>
        <dbReference type="ARBA" id="ARBA00012232"/>
    </source>
</evidence>
<evidence type="ECO:0000256" key="6">
    <source>
        <dbReference type="ARBA" id="ARBA00022448"/>
    </source>
</evidence>
<comment type="subcellular location">
    <subcellularLocation>
        <location evidence="3">Cytoplasm</location>
    </subcellularLocation>
</comment>
<dbReference type="InterPro" id="IPR036618">
    <property type="entry name" value="PtsI_HPr-bd_sf"/>
</dbReference>
<dbReference type="InterPro" id="IPR040442">
    <property type="entry name" value="Pyrv_kinase-like_dom_sf"/>
</dbReference>
<evidence type="ECO:0000256" key="14">
    <source>
        <dbReference type="ARBA" id="ARBA00022842"/>
    </source>
</evidence>
<dbReference type="PRINTS" id="PR01736">
    <property type="entry name" value="PHPHTRNFRASE"/>
</dbReference>
<keyword evidence="9" id="KW-0762">Sugar transport</keyword>
<dbReference type="Proteomes" id="UP000294547">
    <property type="component" value="Unassembled WGS sequence"/>
</dbReference>
<evidence type="ECO:0000256" key="1">
    <source>
        <dbReference type="ARBA" id="ARBA00000683"/>
    </source>
</evidence>
<dbReference type="OrthoDB" id="9765468at2"/>
<dbReference type="PRINTS" id="PR00107">
    <property type="entry name" value="PHOSPHOCPHPR"/>
</dbReference>
<keyword evidence="10 17" id="KW-0808">Transferase</keyword>
<dbReference type="Pfam" id="PF00381">
    <property type="entry name" value="PTS-HPr"/>
    <property type="match status" value="1"/>
</dbReference>
<keyword evidence="14" id="KW-0460">Magnesium</keyword>
<evidence type="ECO:0000256" key="3">
    <source>
        <dbReference type="ARBA" id="ARBA00004496"/>
    </source>
</evidence>
<keyword evidence="8" id="KW-0597">Phosphoprotein</keyword>
<comment type="catalytic activity">
    <reaction evidence="1">
        <text>L-histidyl-[protein] + phosphoenolpyruvate = N(pros)-phospho-L-histidyl-[protein] + pyruvate</text>
        <dbReference type="Rhea" id="RHEA:23880"/>
        <dbReference type="Rhea" id="RHEA-COMP:9745"/>
        <dbReference type="Rhea" id="RHEA-COMP:9746"/>
        <dbReference type="ChEBI" id="CHEBI:15361"/>
        <dbReference type="ChEBI" id="CHEBI:29979"/>
        <dbReference type="ChEBI" id="CHEBI:58702"/>
        <dbReference type="ChEBI" id="CHEBI:64837"/>
        <dbReference type="EC" id="2.7.3.9"/>
    </reaction>
</comment>
<dbReference type="InterPro" id="IPR002178">
    <property type="entry name" value="PTS_EIIA_type-2_dom"/>
</dbReference>
<dbReference type="Gene3D" id="1.10.274.10">
    <property type="entry name" value="PtsI, HPr-binding domain"/>
    <property type="match status" value="1"/>
</dbReference>
<dbReference type="GO" id="GO:0008965">
    <property type="term" value="F:phosphoenolpyruvate-protein phosphotransferase activity"/>
    <property type="evidence" value="ECO:0007669"/>
    <property type="project" value="UniProtKB-EC"/>
</dbReference>
<dbReference type="InterPro" id="IPR023151">
    <property type="entry name" value="PEP_util_CS"/>
</dbReference>
<evidence type="ECO:0000256" key="7">
    <source>
        <dbReference type="ARBA" id="ARBA00022490"/>
    </source>
</evidence>
<dbReference type="SUPFAM" id="SSF47831">
    <property type="entry name" value="Enzyme I of the PEP:sugar phosphotransferase system HPr-binding (sub)domain"/>
    <property type="match status" value="1"/>
</dbReference>
<name>A0A4R6R6C6_9HYPH</name>
<evidence type="ECO:0000256" key="11">
    <source>
        <dbReference type="ARBA" id="ARBA00022683"/>
    </source>
</evidence>
<dbReference type="NCBIfam" id="TIGR01417">
    <property type="entry name" value="PTS_I_fam"/>
    <property type="match status" value="1"/>
</dbReference>